<protein>
    <submittedName>
        <fullName evidence="1">Uncharacterized protein</fullName>
    </submittedName>
</protein>
<proteinExistence type="predicted"/>
<dbReference type="AlphaFoldDB" id="C6RHB5"/>
<keyword evidence="2" id="KW-1185">Reference proteome</keyword>
<dbReference type="GeneID" id="74354607"/>
<dbReference type="EMBL" id="ACVQ01000027">
    <property type="protein sequence ID" value="EET79132.1"/>
    <property type="molecule type" value="Genomic_DNA"/>
</dbReference>
<gene>
    <name evidence="1" type="ORF">CAMSH0001_0742</name>
</gene>
<evidence type="ECO:0000313" key="2">
    <source>
        <dbReference type="Proteomes" id="UP000003107"/>
    </source>
</evidence>
<dbReference type="Proteomes" id="UP000003107">
    <property type="component" value="Unassembled WGS sequence"/>
</dbReference>
<dbReference type="STRING" id="553219.CAMSH0001_0742"/>
<accession>C6RHB5</accession>
<name>C6RHB5_9BACT</name>
<dbReference type="RefSeq" id="WP_002948977.1">
    <property type="nucleotide sequence ID" value="NZ_ACVQ01000027.1"/>
</dbReference>
<reference evidence="1 2" key="1">
    <citation type="submission" date="2009-07" db="EMBL/GenBank/DDBJ databases">
        <authorList>
            <person name="Madupu R."/>
            <person name="Sebastian Y."/>
            <person name="Durkin A.S."/>
            <person name="Torralba M."/>
            <person name="Methe B."/>
            <person name="Sutton G.G."/>
            <person name="Strausberg R.L."/>
            <person name="Nelson K.E."/>
        </authorList>
    </citation>
    <scope>NUCLEOTIDE SEQUENCE [LARGE SCALE GENOMIC DNA]</scope>
    <source>
        <strain evidence="1 2">RM3277</strain>
    </source>
</reference>
<evidence type="ECO:0000313" key="1">
    <source>
        <dbReference type="EMBL" id="EET79132.1"/>
    </source>
</evidence>
<comment type="caution">
    <text evidence="1">The sequence shown here is derived from an EMBL/GenBank/DDBJ whole genome shotgun (WGS) entry which is preliminary data.</text>
</comment>
<sequence>MKYFFFRRGGNEPSEGAYIKYVTELRRNFLLLAVASATKQSEV</sequence>
<organism evidence="1 2">
    <name type="scientific">Campylobacter showae RM3277</name>
    <dbReference type="NCBI Taxonomy" id="553219"/>
    <lineage>
        <taxon>Bacteria</taxon>
        <taxon>Pseudomonadati</taxon>
        <taxon>Campylobacterota</taxon>
        <taxon>Epsilonproteobacteria</taxon>
        <taxon>Campylobacterales</taxon>
        <taxon>Campylobacteraceae</taxon>
        <taxon>Campylobacter</taxon>
    </lineage>
</organism>